<dbReference type="GO" id="GO:0009097">
    <property type="term" value="P:isoleucine biosynthetic process"/>
    <property type="evidence" value="ECO:0007669"/>
    <property type="project" value="TreeGrafter"/>
</dbReference>
<protein>
    <submittedName>
        <fullName evidence="5">Threonine synthase</fullName>
    </submittedName>
</protein>
<comment type="cofactor">
    <cofactor evidence="1">
        <name>pyridoxal 5'-phosphate</name>
        <dbReference type="ChEBI" id="CHEBI:597326"/>
    </cofactor>
</comment>
<evidence type="ECO:0000256" key="1">
    <source>
        <dbReference type="ARBA" id="ARBA00001933"/>
    </source>
</evidence>
<dbReference type="GO" id="GO:0004794">
    <property type="term" value="F:threonine deaminase activity"/>
    <property type="evidence" value="ECO:0007669"/>
    <property type="project" value="TreeGrafter"/>
</dbReference>
<dbReference type="STRING" id="1121945.GCA_000421805_00059"/>
<dbReference type="InterPro" id="IPR036052">
    <property type="entry name" value="TrpB-like_PALP_sf"/>
</dbReference>
<dbReference type="PANTHER" id="PTHR48078:SF6">
    <property type="entry name" value="L-THREONINE DEHYDRATASE CATABOLIC TDCB"/>
    <property type="match status" value="1"/>
</dbReference>
<evidence type="ECO:0000256" key="3">
    <source>
        <dbReference type="ARBA" id="ARBA00023239"/>
    </source>
</evidence>
<dbReference type="AlphaFoldDB" id="A0A1X4HAW1"/>
<dbReference type="GO" id="GO:0006567">
    <property type="term" value="P:L-threonine catabolic process"/>
    <property type="evidence" value="ECO:0007669"/>
    <property type="project" value="TreeGrafter"/>
</dbReference>
<feature type="domain" description="Tryptophan synthase beta chain-like PALP" evidence="4">
    <location>
        <begin position="73"/>
        <end position="366"/>
    </location>
</feature>
<comment type="caution">
    <text evidence="5">The sequence shown here is derived from an EMBL/GenBank/DDBJ whole genome shotgun (WGS) entry which is preliminary data.</text>
</comment>
<evidence type="ECO:0000259" key="4">
    <source>
        <dbReference type="Pfam" id="PF00291"/>
    </source>
</evidence>
<keyword evidence="3" id="KW-0456">Lyase</keyword>
<dbReference type="GO" id="GO:0003941">
    <property type="term" value="F:L-serine ammonia-lyase activity"/>
    <property type="evidence" value="ECO:0007669"/>
    <property type="project" value="TreeGrafter"/>
</dbReference>
<evidence type="ECO:0000313" key="5">
    <source>
        <dbReference type="EMBL" id="OSP10385.1"/>
    </source>
</evidence>
<sequence length="398" mass="41244">MERLVCYDCGETYPAGEAARCACGEPLWFDTHGTGFSWPEASGGGGVRLGRDSLWRYEPVLPAATVPSGLAAAAGGTPLFRAPSIEPADGPRVHLKVEGTNPTGSFKDRGTAVGMARIDGPVGTVSHGNMALSVAAHAAALDREAAILVAEDTPDSRLAMIAQHDPHLFRVRGEYGRLYEDTLDHDLGVAFLNSDAPLRVAGQKTVAYEICEAFAPDAPDAIVLPVSSGGQASGVWKALRELDAAGVLLSIPRIYLAQAARCDPIARAFRRGDSRVEPVAGEPTAAVSINNADPPSGNRALAAVRATDGGVVSVSEESMLAETDRLAADAGVSVEPSCAVATAAVRELAAVSEFGPDDDVAAILTGSGYKYGATEVEGSSVREVDRADVPDAVRDIVS</sequence>
<dbReference type="SUPFAM" id="SSF53686">
    <property type="entry name" value="Tryptophan synthase beta subunit-like PLP-dependent enzymes"/>
    <property type="match status" value="1"/>
</dbReference>
<dbReference type="InterPro" id="IPR001926">
    <property type="entry name" value="TrpB-like_PALP"/>
</dbReference>
<dbReference type="GO" id="GO:0006565">
    <property type="term" value="P:L-serine catabolic process"/>
    <property type="evidence" value="ECO:0007669"/>
    <property type="project" value="TreeGrafter"/>
</dbReference>
<dbReference type="Proteomes" id="UP000193587">
    <property type="component" value="Unassembled WGS sequence"/>
</dbReference>
<dbReference type="Pfam" id="PF00291">
    <property type="entry name" value="PALP"/>
    <property type="match status" value="1"/>
</dbReference>
<dbReference type="Gene3D" id="3.40.50.1100">
    <property type="match status" value="2"/>
</dbReference>
<organism evidence="5 6">
    <name type="scientific">Halorubrum ezzemoulense DSM 17463</name>
    <dbReference type="NCBI Taxonomy" id="1121945"/>
    <lineage>
        <taxon>Archaea</taxon>
        <taxon>Methanobacteriati</taxon>
        <taxon>Methanobacteriota</taxon>
        <taxon>Stenosarchaea group</taxon>
        <taxon>Halobacteria</taxon>
        <taxon>Halobacteriales</taxon>
        <taxon>Haloferacaceae</taxon>
        <taxon>Halorubrum</taxon>
    </lineage>
</organism>
<gene>
    <name evidence="5" type="ORF">B9H04_02880</name>
</gene>
<dbReference type="PANTHER" id="PTHR48078">
    <property type="entry name" value="THREONINE DEHYDRATASE, MITOCHONDRIAL-RELATED"/>
    <property type="match status" value="1"/>
</dbReference>
<dbReference type="eggNOG" id="arCOG01434">
    <property type="taxonomic scope" value="Archaea"/>
</dbReference>
<evidence type="ECO:0000313" key="6">
    <source>
        <dbReference type="Proteomes" id="UP000193587"/>
    </source>
</evidence>
<accession>A0A1X4HAW1</accession>
<keyword evidence="2" id="KW-0663">Pyridoxal phosphate</keyword>
<dbReference type="EMBL" id="NEDJ01000005">
    <property type="protein sequence ID" value="OSP10385.1"/>
    <property type="molecule type" value="Genomic_DNA"/>
</dbReference>
<name>A0A1X4HAW1_HALEZ</name>
<evidence type="ECO:0000256" key="2">
    <source>
        <dbReference type="ARBA" id="ARBA00022898"/>
    </source>
</evidence>
<reference evidence="5 6" key="1">
    <citation type="submission" date="2017-04" db="EMBL/GenBank/DDBJ databases">
        <title>MLSA of the genus Halorubrum.</title>
        <authorList>
            <person name="De La Haba R."/>
            <person name="Sanchez-Porro C."/>
            <person name="Infante-Dominguez C."/>
            <person name="Ventosa A."/>
        </authorList>
    </citation>
    <scope>NUCLEOTIDE SEQUENCE [LARGE SCALE GENOMIC DNA]</scope>
    <source>
        <strain evidence="5 6">DSM 17463</strain>
    </source>
</reference>
<dbReference type="RefSeq" id="WP_049929364.1">
    <property type="nucleotide sequence ID" value="NZ_ATXS01000001.1"/>
</dbReference>
<dbReference type="InterPro" id="IPR050147">
    <property type="entry name" value="Ser/Thr_Dehydratase"/>
</dbReference>
<proteinExistence type="predicted"/>